<feature type="region of interest" description="Disordered" evidence="1">
    <location>
        <begin position="543"/>
        <end position="563"/>
    </location>
</feature>
<keyword evidence="2" id="KW-0472">Membrane</keyword>
<feature type="chain" id="PRO_5001653174" description="Spore coat protein coth" evidence="3">
    <location>
        <begin position="22"/>
        <end position="586"/>
    </location>
</feature>
<feature type="transmembrane region" description="Helical" evidence="2">
    <location>
        <begin position="566"/>
        <end position="585"/>
    </location>
</feature>
<sequence>MQFIHVVLLVFSISAVTNVIAQDVQYAVVAFLPAGAQSMGVSIDGGNPHPLSASQETPQLYTGTAPSPSQHYQYTILNDQGQAIATEANQRAWVSGATSTGNEFFNRSRTTYEVPSLPQAYHPIYPPTFTNMNQSNEVATVLLEANATAVQEILGDPKGDHEYARVDRMTYISNKEIFTFTGAGFRNSGQSSKEFTRQSFKVKLNEYKAQGEENQLLYGRTTIKLRSEPADPTMMREKLALDMLGAAGAVTLSSQWIRLYVNGQPFGLFLMTDEATTHFIESAIYAGDHDRTNTGPTYKMNSLNATQQGNLVYQGDDVALYPEWLYELEDEGSHEFPNKSDELVPLVQLMRQLNDTNTDIQSLVDVPHTMLHLAINMLTGAWDGMWYQASNYFMHNQEENRWIAISYDYDEVMGLSSPEYHYMMTTPWQNFTPPGRPRPLIEPILEDEQAFNNVLTTLVKRFFKPSTLNPRIDAWREMLKEDMAWNLELPHHTSNATINTTWTLWNYENNVDHQDGQVLGLKQWIQERSSAICQQLSITDEDDLPPLGPYQQPEGQPQQGSSSSQLPVPFGFLHVLLAVLLVLLLV</sequence>
<keyword evidence="3" id="KW-0732">Signal</keyword>
<dbReference type="AlphaFoldDB" id="A0A068SGU5"/>
<dbReference type="PANTHER" id="PTHR40050:SF1">
    <property type="entry name" value="INNER SPORE COAT PROTEIN H"/>
    <property type="match status" value="1"/>
</dbReference>
<dbReference type="EMBL" id="CBTN010000203">
    <property type="protein sequence ID" value="CDH61568.1"/>
    <property type="molecule type" value="Genomic_DNA"/>
</dbReference>
<feature type="signal peptide" evidence="3">
    <location>
        <begin position="1"/>
        <end position="21"/>
    </location>
</feature>
<dbReference type="Pfam" id="PF08757">
    <property type="entry name" value="CotH"/>
    <property type="match status" value="1"/>
</dbReference>
<accession>A0A068SGU5</accession>
<gene>
    <name evidence="4" type="ORF">LCOR_12343.1</name>
</gene>
<dbReference type="PANTHER" id="PTHR40050">
    <property type="entry name" value="INNER SPORE COAT PROTEIN H"/>
    <property type="match status" value="1"/>
</dbReference>
<feature type="compositionally biased region" description="Low complexity" evidence="1">
    <location>
        <begin position="549"/>
        <end position="563"/>
    </location>
</feature>
<proteinExistence type="predicted"/>
<evidence type="ECO:0000256" key="1">
    <source>
        <dbReference type="SAM" id="MobiDB-lite"/>
    </source>
</evidence>
<comment type="caution">
    <text evidence="4">The sequence shown here is derived from an EMBL/GenBank/DDBJ whole genome shotgun (WGS) entry which is preliminary data.</text>
</comment>
<evidence type="ECO:0008006" key="6">
    <source>
        <dbReference type="Google" id="ProtNLM"/>
    </source>
</evidence>
<evidence type="ECO:0000256" key="2">
    <source>
        <dbReference type="SAM" id="Phobius"/>
    </source>
</evidence>
<keyword evidence="2" id="KW-1133">Transmembrane helix</keyword>
<evidence type="ECO:0000313" key="4">
    <source>
        <dbReference type="EMBL" id="CDH61568.1"/>
    </source>
</evidence>
<dbReference type="InterPro" id="IPR014867">
    <property type="entry name" value="Spore_coat_CotH_CotH2/3/7"/>
</dbReference>
<dbReference type="VEuPathDB" id="FungiDB:LCOR_12343.1"/>
<protein>
    <recommendedName>
        <fullName evidence="6">Spore coat protein coth</fullName>
    </recommendedName>
</protein>
<keyword evidence="5" id="KW-1185">Reference proteome</keyword>
<reference evidence="4" key="1">
    <citation type="submission" date="2013-08" db="EMBL/GenBank/DDBJ databases">
        <title>Gene expansion shapes genome architecture in the human pathogen Lichtheimia corymbifera: an evolutionary genomics analysis in the ancient terrestrial Mucorales (Mucoromycotina).</title>
        <authorList>
            <person name="Schwartze V.U."/>
            <person name="Winter S."/>
            <person name="Shelest E."/>
            <person name="Marcet-Houben M."/>
            <person name="Horn F."/>
            <person name="Wehner S."/>
            <person name="Hoffmann K."/>
            <person name="Riege K."/>
            <person name="Sammeth M."/>
            <person name="Nowrousian M."/>
            <person name="Valiante V."/>
            <person name="Linde J."/>
            <person name="Jacobsen I.D."/>
            <person name="Marz M."/>
            <person name="Brakhage A.A."/>
            <person name="Gabaldon T."/>
            <person name="Bocker S."/>
            <person name="Voigt K."/>
        </authorList>
    </citation>
    <scope>NUCLEOTIDE SEQUENCE [LARGE SCALE GENOMIC DNA]</scope>
    <source>
        <strain evidence="4">FSU 9682</strain>
    </source>
</reference>
<dbReference type="STRING" id="1263082.A0A068SGU5"/>
<dbReference type="Proteomes" id="UP000027586">
    <property type="component" value="Unassembled WGS sequence"/>
</dbReference>
<keyword evidence="2" id="KW-0812">Transmembrane</keyword>
<dbReference type="OrthoDB" id="10267127at2759"/>
<evidence type="ECO:0000313" key="5">
    <source>
        <dbReference type="Proteomes" id="UP000027586"/>
    </source>
</evidence>
<organism evidence="4 5">
    <name type="scientific">Lichtheimia corymbifera JMRC:FSU:9682</name>
    <dbReference type="NCBI Taxonomy" id="1263082"/>
    <lineage>
        <taxon>Eukaryota</taxon>
        <taxon>Fungi</taxon>
        <taxon>Fungi incertae sedis</taxon>
        <taxon>Mucoromycota</taxon>
        <taxon>Mucoromycotina</taxon>
        <taxon>Mucoromycetes</taxon>
        <taxon>Mucorales</taxon>
        <taxon>Lichtheimiaceae</taxon>
        <taxon>Lichtheimia</taxon>
    </lineage>
</organism>
<evidence type="ECO:0000256" key="3">
    <source>
        <dbReference type="SAM" id="SignalP"/>
    </source>
</evidence>
<name>A0A068SGU5_9FUNG</name>